<evidence type="ECO:0000256" key="6">
    <source>
        <dbReference type="ARBA" id="ARBA00022723"/>
    </source>
</evidence>
<dbReference type="GO" id="GO:0016020">
    <property type="term" value="C:membrane"/>
    <property type="evidence" value="ECO:0007669"/>
    <property type="project" value="UniProtKB-SubCell"/>
</dbReference>
<protein>
    <recommendedName>
        <fullName evidence="14">Cytochrome P450</fullName>
    </recommendedName>
</protein>
<evidence type="ECO:0000256" key="3">
    <source>
        <dbReference type="ARBA" id="ARBA00010617"/>
    </source>
</evidence>
<evidence type="ECO:0008006" key="14">
    <source>
        <dbReference type="Google" id="ProtNLM"/>
    </source>
</evidence>
<evidence type="ECO:0000256" key="9">
    <source>
        <dbReference type="ARBA" id="ARBA00023004"/>
    </source>
</evidence>
<evidence type="ECO:0000256" key="8">
    <source>
        <dbReference type="ARBA" id="ARBA00023002"/>
    </source>
</evidence>
<dbReference type="EMBL" id="JH931099">
    <property type="protein sequence ID" value="EKM48394.1"/>
    <property type="molecule type" value="Genomic_DNA"/>
</dbReference>
<dbReference type="GO" id="GO:0020037">
    <property type="term" value="F:heme binding"/>
    <property type="evidence" value="ECO:0007669"/>
    <property type="project" value="InterPro"/>
</dbReference>
<dbReference type="SUPFAM" id="SSF48264">
    <property type="entry name" value="Cytochrome P450"/>
    <property type="match status" value="1"/>
</dbReference>
<dbReference type="InParanoid" id="K5VPA5"/>
<dbReference type="GeneID" id="18913596"/>
<evidence type="ECO:0000313" key="13">
    <source>
        <dbReference type="Proteomes" id="UP000008370"/>
    </source>
</evidence>
<dbReference type="KEGG" id="pco:PHACADRAFT_214820"/>
<gene>
    <name evidence="12" type="ORF">PHACADRAFT_214820</name>
</gene>
<evidence type="ECO:0000256" key="1">
    <source>
        <dbReference type="ARBA" id="ARBA00001971"/>
    </source>
</evidence>
<evidence type="ECO:0000256" key="2">
    <source>
        <dbReference type="ARBA" id="ARBA00004370"/>
    </source>
</evidence>
<dbReference type="InterPro" id="IPR036396">
    <property type="entry name" value="Cyt_P450_sf"/>
</dbReference>
<reference evidence="12 13" key="1">
    <citation type="journal article" date="2012" name="BMC Genomics">
        <title>Comparative genomics of the white-rot fungi, Phanerochaete carnosa and P. chrysosporium, to elucidate the genetic basis of the distinct wood types they colonize.</title>
        <authorList>
            <person name="Suzuki H."/>
            <person name="MacDonald J."/>
            <person name="Syed K."/>
            <person name="Salamov A."/>
            <person name="Hori C."/>
            <person name="Aerts A."/>
            <person name="Henrissat B."/>
            <person name="Wiebenga A."/>
            <person name="vanKuyk P.A."/>
            <person name="Barry K."/>
            <person name="Lindquist E."/>
            <person name="LaButti K."/>
            <person name="Lapidus A."/>
            <person name="Lucas S."/>
            <person name="Coutinho P."/>
            <person name="Gong Y."/>
            <person name="Samejima M."/>
            <person name="Mahadevan R."/>
            <person name="Abou-Zaid M."/>
            <person name="de Vries R.P."/>
            <person name="Igarashi K."/>
            <person name="Yadav J.S."/>
            <person name="Grigoriev I.V."/>
            <person name="Master E.R."/>
        </authorList>
    </citation>
    <scope>NUCLEOTIDE SEQUENCE [LARGE SCALE GENOMIC DNA]</scope>
    <source>
        <strain evidence="12 13">HHB-10118-sp</strain>
    </source>
</reference>
<dbReference type="GO" id="GO:0004497">
    <property type="term" value="F:monooxygenase activity"/>
    <property type="evidence" value="ECO:0007669"/>
    <property type="project" value="UniProtKB-KW"/>
</dbReference>
<accession>K5VPA5</accession>
<dbReference type="Proteomes" id="UP000008370">
    <property type="component" value="Unassembled WGS sequence"/>
</dbReference>
<dbReference type="OrthoDB" id="2789670at2759"/>
<keyword evidence="11" id="KW-0472">Membrane</keyword>
<sequence length="135" mass="14895">MFGARSDTSANTIAFMIMTAAVHPKAQAEVQAQADSVIGRDRLPTFDDESLLPLVTAFISKFIDGVRNTASVRELTLISQGDYVIPAGETVIGNHWDIARDPDVFPDPEEFIPNRWFDKSGKLKEDITSFNFGFG</sequence>
<dbReference type="PANTHER" id="PTHR46300:SF1">
    <property type="entry name" value="P450, PUTATIVE (EUROFUNG)-RELATED"/>
    <property type="match status" value="1"/>
</dbReference>
<dbReference type="RefSeq" id="XP_007403053.1">
    <property type="nucleotide sequence ID" value="XM_007402991.1"/>
</dbReference>
<keyword evidence="8" id="KW-0560">Oxidoreductase</keyword>
<evidence type="ECO:0000256" key="11">
    <source>
        <dbReference type="ARBA" id="ARBA00023136"/>
    </source>
</evidence>
<dbReference type="PANTHER" id="PTHR46300">
    <property type="entry name" value="P450, PUTATIVE (EUROFUNG)-RELATED-RELATED"/>
    <property type="match status" value="1"/>
</dbReference>
<evidence type="ECO:0000256" key="4">
    <source>
        <dbReference type="ARBA" id="ARBA00022617"/>
    </source>
</evidence>
<dbReference type="HOGENOM" id="CLU_1886497_0_0_1"/>
<organism evidence="12 13">
    <name type="scientific">Phanerochaete carnosa (strain HHB-10118-sp)</name>
    <name type="common">White-rot fungus</name>
    <name type="synonym">Peniophora carnosa</name>
    <dbReference type="NCBI Taxonomy" id="650164"/>
    <lineage>
        <taxon>Eukaryota</taxon>
        <taxon>Fungi</taxon>
        <taxon>Dikarya</taxon>
        <taxon>Basidiomycota</taxon>
        <taxon>Agaricomycotina</taxon>
        <taxon>Agaricomycetes</taxon>
        <taxon>Polyporales</taxon>
        <taxon>Phanerochaetaceae</taxon>
        <taxon>Phanerochaete</taxon>
    </lineage>
</organism>
<keyword evidence="6" id="KW-0479">Metal-binding</keyword>
<dbReference type="GO" id="GO:0016705">
    <property type="term" value="F:oxidoreductase activity, acting on paired donors, with incorporation or reduction of molecular oxygen"/>
    <property type="evidence" value="ECO:0007669"/>
    <property type="project" value="InterPro"/>
</dbReference>
<keyword evidence="5" id="KW-0812">Transmembrane</keyword>
<dbReference type="Pfam" id="PF00067">
    <property type="entry name" value="p450"/>
    <property type="match status" value="1"/>
</dbReference>
<comment type="cofactor">
    <cofactor evidence="1">
        <name>heme</name>
        <dbReference type="ChEBI" id="CHEBI:30413"/>
    </cofactor>
</comment>
<keyword evidence="10" id="KW-0503">Monooxygenase</keyword>
<evidence type="ECO:0000313" key="12">
    <source>
        <dbReference type="EMBL" id="EKM48394.1"/>
    </source>
</evidence>
<dbReference type="GO" id="GO:0005506">
    <property type="term" value="F:iron ion binding"/>
    <property type="evidence" value="ECO:0007669"/>
    <property type="project" value="InterPro"/>
</dbReference>
<keyword evidence="7" id="KW-1133">Transmembrane helix</keyword>
<evidence type="ECO:0000256" key="7">
    <source>
        <dbReference type="ARBA" id="ARBA00022989"/>
    </source>
</evidence>
<keyword evidence="13" id="KW-1185">Reference proteome</keyword>
<dbReference type="InterPro" id="IPR050364">
    <property type="entry name" value="Cytochrome_P450_fung"/>
</dbReference>
<comment type="similarity">
    <text evidence="3">Belongs to the cytochrome P450 family.</text>
</comment>
<dbReference type="InterPro" id="IPR001128">
    <property type="entry name" value="Cyt_P450"/>
</dbReference>
<proteinExistence type="inferred from homology"/>
<comment type="subcellular location">
    <subcellularLocation>
        <location evidence="2">Membrane</location>
    </subcellularLocation>
</comment>
<keyword evidence="9" id="KW-0408">Iron</keyword>
<dbReference type="AlphaFoldDB" id="K5VPA5"/>
<name>K5VPA5_PHACS</name>
<keyword evidence="4" id="KW-0349">Heme</keyword>
<evidence type="ECO:0000256" key="10">
    <source>
        <dbReference type="ARBA" id="ARBA00023033"/>
    </source>
</evidence>
<evidence type="ECO:0000256" key="5">
    <source>
        <dbReference type="ARBA" id="ARBA00022692"/>
    </source>
</evidence>
<dbReference type="Gene3D" id="1.10.630.10">
    <property type="entry name" value="Cytochrome P450"/>
    <property type="match status" value="1"/>
</dbReference>